<dbReference type="AlphaFoldDB" id="A0A556A5X0"/>
<keyword evidence="10 12" id="KW-0486">Methionine biosynthesis</keyword>
<dbReference type="CDD" id="cd01080">
    <property type="entry name" value="NAD_bind_m-THF_DH_Cyclohyd"/>
    <property type="match status" value="1"/>
</dbReference>
<comment type="caution">
    <text evidence="12">Lacks conserved residue(s) required for the propagation of feature annotation.</text>
</comment>
<evidence type="ECO:0000256" key="5">
    <source>
        <dbReference type="ARBA" id="ARBA00022755"/>
    </source>
</evidence>
<gene>
    <name evidence="12 15" type="primary">folD</name>
    <name evidence="15" type="ORF">FOZ76_27260</name>
</gene>
<comment type="catalytic activity">
    <reaction evidence="12">
        <text>(6R)-5,10-methenyltetrahydrofolate + H2O = (6R)-10-formyltetrahydrofolate + H(+)</text>
        <dbReference type="Rhea" id="RHEA:23700"/>
        <dbReference type="ChEBI" id="CHEBI:15377"/>
        <dbReference type="ChEBI" id="CHEBI:15378"/>
        <dbReference type="ChEBI" id="CHEBI:57455"/>
        <dbReference type="ChEBI" id="CHEBI:195366"/>
        <dbReference type="EC" id="3.5.4.9"/>
    </reaction>
</comment>
<comment type="function">
    <text evidence="12">Catalyzes the oxidation of 5,10-methylenetetrahydrofolate to 5,10-methenyltetrahydrofolate and then the hydrolysis of 5,10-methenyltetrahydrofolate to 10-formyltetrahydrofolate.</text>
</comment>
<keyword evidence="8 12" id="KW-0560">Oxidoreductase</keyword>
<feature type="binding site" evidence="12">
    <location>
        <position position="229"/>
    </location>
    <ligand>
        <name>NADP(+)</name>
        <dbReference type="ChEBI" id="CHEBI:58349"/>
    </ligand>
</feature>
<comment type="caution">
    <text evidence="15">The sequence shown here is derived from an EMBL/GenBank/DDBJ whole genome shotgun (WGS) entry which is preliminary data.</text>
</comment>
<dbReference type="InterPro" id="IPR036291">
    <property type="entry name" value="NAD(P)-bd_dom_sf"/>
</dbReference>
<evidence type="ECO:0000259" key="14">
    <source>
        <dbReference type="Pfam" id="PF02882"/>
    </source>
</evidence>
<keyword evidence="7 12" id="KW-0521">NADP</keyword>
<proteinExistence type="inferred from homology"/>
<keyword evidence="9 12" id="KW-0368">Histidine biosynthesis</keyword>
<keyword evidence="3 12" id="KW-0554">One-carbon metabolism</keyword>
<dbReference type="PANTHER" id="PTHR48099:SF5">
    <property type="entry name" value="C-1-TETRAHYDROFOLATE SYNTHASE, CYTOPLASMIC"/>
    <property type="match status" value="1"/>
</dbReference>
<feature type="domain" description="Tetrahydrofolate dehydrogenase/cyclohydrolase catalytic" evidence="13">
    <location>
        <begin position="6"/>
        <end position="118"/>
    </location>
</feature>
<evidence type="ECO:0000256" key="4">
    <source>
        <dbReference type="ARBA" id="ARBA00022605"/>
    </source>
</evidence>
<comment type="subunit">
    <text evidence="2 12">Homodimer.</text>
</comment>
<dbReference type="HAMAP" id="MF_01576">
    <property type="entry name" value="THF_DHG_CYH"/>
    <property type="match status" value="1"/>
</dbReference>
<dbReference type="GO" id="GO:0004477">
    <property type="term" value="F:methenyltetrahydrofolate cyclohydrolase activity"/>
    <property type="evidence" value="ECO:0007669"/>
    <property type="project" value="UniProtKB-UniRule"/>
</dbReference>
<evidence type="ECO:0000256" key="10">
    <source>
        <dbReference type="ARBA" id="ARBA00023167"/>
    </source>
</evidence>
<evidence type="ECO:0000313" key="16">
    <source>
        <dbReference type="Proteomes" id="UP000318405"/>
    </source>
</evidence>
<dbReference type="SUPFAM" id="SSF53223">
    <property type="entry name" value="Aminoacid dehydrogenase-like, N-terminal domain"/>
    <property type="match status" value="1"/>
</dbReference>
<evidence type="ECO:0000256" key="11">
    <source>
        <dbReference type="ARBA" id="ARBA00023268"/>
    </source>
</evidence>
<keyword evidence="16" id="KW-1185">Reference proteome</keyword>
<protein>
    <recommendedName>
        <fullName evidence="12">Bifunctional protein FolD</fullName>
    </recommendedName>
    <domain>
        <recommendedName>
            <fullName evidence="12">Methylenetetrahydrofolate dehydrogenase</fullName>
            <ecNumber evidence="12">1.5.1.5</ecNumber>
        </recommendedName>
    </domain>
    <domain>
        <recommendedName>
            <fullName evidence="12">Methenyltetrahydrofolate cyclohydrolase</fullName>
            <ecNumber evidence="12">3.5.4.9</ecNumber>
        </recommendedName>
    </domain>
</protein>
<dbReference type="FunFam" id="3.40.50.10860:FF:000005">
    <property type="entry name" value="C-1-tetrahydrofolate synthase, cytoplasmic, putative"/>
    <property type="match status" value="1"/>
</dbReference>
<dbReference type="InterPro" id="IPR000672">
    <property type="entry name" value="THF_DH/CycHdrlase"/>
</dbReference>
<dbReference type="GO" id="GO:0006164">
    <property type="term" value="P:purine nucleotide biosynthetic process"/>
    <property type="evidence" value="ECO:0007669"/>
    <property type="project" value="UniProtKB-KW"/>
</dbReference>
<dbReference type="RefSeq" id="WP_143951452.1">
    <property type="nucleotide sequence ID" value="NZ_BAABMB010000001.1"/>
</dbReference>
<comment type="catalytic activity">
    <reaction evidence="12">
        <text>(6R)-5,10-methylene-5,6,7,8-tetrahydrofolate + NADP(+) = (6R)-5,10-methenyltetrahydrofolate + NADPH</text>
        <dbReference type="Rhea" id="RHEA:22812"/>
        <dbReference type="ChEBI" id="CHEBI:15636"/>
        <dbReference type="ChEBI" id="CHEBI:57455"/>
        <dbReference type="ChEBI" id="CHEBI:57783"/>
        <dbReference type="ChEBI" id="CHEBI:58349"/>
        <dbReference type="EC" id="1.5.1.5"/>
    </reaction>
</comment>
<keyword evidence="5 12" id="KW-0658">Purine biosynthesis</keyword>
<evidence type="ECO:0000256" key="1">
    <source>
        <dbReference type="ARBA" id="ARBA00004777"/>
    </source>
</evidence>
<dbReference type="Gene3D" id="3.40.50.10860">
    <property type="entry name" value="Leucine Dehydrogenase, chain A, domain 1"/>
    <property type="match status" value="1"/>
</dbReference>
<dbReference type="EMBL" id="VLTJ01000046">
    <property type="protein sequence ID" value="TSH88285.1"/>
    <property type="molecule type" value="Genomic_DNA"/>
</dbReference>
<dbReference type="InterPro" id="IPR020631">
    <property type="entry name" value="THF_DH/CycHdrlase_NAD-bd_dom"/>
</dbReference>
<evidence type="ECO:0000256" key="2">
    <source>
        <dbReference type="ARBA" id="ARBA00011738"/>
    </source>
</evidence>
<organism evidence="15 16">
    <name type="scientific">Verticiella sediminum</name>
    <dbReference type="NCBI Taxonomy" id="1247510"/>
    <lineage>
        <taxon>Bacteria</taxon>
        <taxon>Pseudomonadati</taxon>
        <taxon>Pseudomonadota</taxon>
        <taxon>Betaproteobacteria</taxon>
        <taxon>Burkholderiales</taxon>
        <taxon>Alcaligenaceae</taxon>
        <taxon>Verticiella</taxon>
    </lineage>
</organism>
<sequence>MTAEIMNGSGLAAKLREDLRTELAPFQASPPGLAVVLVGADPASAVYVKHKIRACEEVGIRSIHVSLPATATQEQIAAEIRRLNAARDVHGILVQLPLPSGMDTLAALAEIDPVKDVDGFGALNQGRLVSGLPGFRPCTPAGVMHMLQAGNVPLAGAHAVVLGRSLIVGKPLATLLLAADASVTVCHSRSADIGALTRLADILVVAVGRARMITADMVKPGATVIDVGINRVQQGALAGSLCGDVDFESVRRVAARLTPVPGGVGPMTIAMLLRNTVDAWHRQARGAHRG</sequence>
<dbReference type="Gene3D" id="3.40.50.720">
    <property type="entry name" value="NAD(P)-binding Rossmann-like Domain"/>
    <property type="match status" value="1"/>
</dbReference>
<dbReference type="Pfam" id="PF02882">
    <property type="entry name" value="THF_DHG_CYH_C"/>
    <property type="match status" value="1"/>
</dbReference>
<dbReference type="GO" id="GO:0005829">
    <property type="term" value="C:cytosol"/>
    <property type="evidence" value="ECO:0007669"/>
    <property type="project" value="TreeGrafter"/>
</dbReference>
<evidence type="ECO:0000256" key="3">
    <source>
        <dbReference type="ARBA" id="ARBA00022563"/>
    </source>
</evidence>
<comment type="similarity">
    <text evidence="12">Belongs to the tetrahydrofolate dehydrogenase/cyclohydrolase family.</text>
</comment>
<evidence type="ECO:0000256" key="7">
    <source>
        <dbReference type="ARBA" id="ARBA00022857"/>
    </source>
</evidence>
<feature type="binding site" evidence="12">
    <location>
        <begin position="163"/>
        <end position="165"/>
    </location>
    <ligand>
        <name>NADP(+)</name>
        <dbReference type="ChEBI" id="CHEBI:58349"/>
    </ligand>
</feature>
<evidence type="ECO:0000256" key="6">
    <source>
        <dbReference type="ARBA" id="ARBA00022801"/>
    </source>
</evidence>
<dbReference type="PANTHER" id="PTHR48099">
    <property type="entry name" value="C-1-TETRAHYDROFOLATE SYNTHASE, CYTOPLASMIC-RELATED"/>
    <property type="match status" value="1"/>
</dbReference>
<dbReference type="PROSITE" id="PS00767">
    <property type="entry name" value="THF_DHG_CYH_2"/>
    <property type="match status" value="1"/>
</dbReference>
<dbReference type="InterPro" id="IPR046346">
    <property type="entry name" value="Aminoacid_DH-like_N_sf"/>
</dbReference>
<evidence type="ECO:0000259" key="13">
    <source>
        <dbReference type="Pfam" id="PF00763"/>
    </source>
</evidence>
<reference evidence="15 16" key="1">
    <citation type="submission" date="2019-07" db="EMBL/GenBank/DDBJ databases">
        <title>Qingshengfaniella alkalisoli gen. nov., sp. nov., isolated from saline soil.</title>
        <authorList>
            <person name="Xu L."/>
            <person name="Huang X.-X."/>
            <person name="Sun J.-Q."/>
        </authorList>
    </citation>
    <scope>NUCLEOTIDE SEQUENCE [LARGE SCALE GENOMIC DNA]</scope>
    <source>
        <strain evidence="15 16">DSM 27279</strain>
    </source>
</reference>
<dbReference type="EC" id="1.5.1.5" evidence="12"/>
<dbReference type="GO" id="GO:0000105">
    <property type="term" value="P:L-histidine biosynthetic process"/>
    <property type="evidence" value="ECO:0007669"/>
    <property type="project" value="UniProtKB-KW"/>
</dbReference>
<comment type="pathway">
    <text evidence="1 12">One-carbon metabolism; tetrahydrofolate interconversion.</text>
</comment>
<evidence type="ECO:0000256" key="9">
    <source>
        <dbReference type="ARBA" id="ARBA00023102"/>
    </source>
</evidence>
<keyword evidence="4 12" id="KW-0028">Amino-acid biosynthesis</keyword>
<dbReference type="EC" id="3.5.4.9" evidence="12"/>
<dbReference type="InterPro" id="IPR020867">
    <property type="entry name" value="THF_DH/CycHdrlase_CS"/>
</dbReference>
<dbReference type="Pfam" id="PF00763">
    <property type="entry name" value="THF_DHG_CYH"/>
    <property type="match status" value="1"/>
</dbReference>
<dbReference type="InterPro" id="IPR020630">
    <property type="entry name" value="THF_DH/CycHdrlase_cat_dom"/>
</dbReference>
<keyword evidence="11 12" id="KW-0511">Multifunctional enzyme</keyword>
<dbReference type="FunFam" id="3.40.50.720:FF:000094">
    <property type="entry name" value="Bifunctional protein FolD"/>
    <property type="match status" value="1"/>
</dbReference>
<dbReference type="NCBIfam" id="NF010783">
    <property type="entry name" value="PRK14186.1"/>
    <property type="match status" value="1"/>
</dbReference>
<dbReference type="OrthoDB" id="9803580at2"/>
<dbReference type="UniPathway" id="UPA00193"/>
<name>A0A556A5X0_9BURK</name>
<evidence type="ECO:0000256" key="8">
    <source>
        <dbReference type="ARBA" id="ARBA00023002"/>
    </source>
</evidence>
<dbReference type="GO" id="GO:0009086">
    <property type="term" value="P:methionine biosynthetic process"/>
    <property type="evidence" value="ECO:0007669"/>
    <property type="project" value="UniProtKB-KW"/>
</dbReference>
<evidence type="ECO:0000256" key="12">
    <source>
        <dbReference type="HAMAP-Rule" id="MF_01576"/>
    </source>
</evidence>
<feature type="domain" description="Tetrahydrofolate dehydrogenase/cyclohydrolase NAD(P)-binding" evidence="14">
    <location>
        <begin position="137"/>
        <end position="283"/>
    </location>
</feature>
<dbReference type="GO" id="GO:0035999">
    <property type="term" value="P:tetrahydrofolate interconversion"/>
    <property type="evidence" value="ECO:0007669"/>
    <property type="project" value="UniProtKB-UniRule"/>
</dbReference>
<keyword evidence="6 12" id="KW-0378">Hydrolase</keyword>
<dbReference type="Proteomes" id="UP000318405">
    <property type="component" value="Unassembled WGS sequence"/>
</dbReference>
<dbReference type="PRINTS" id="PR00085">
    <property type="entry name" value="THFDHDRGNASE"/>
</dbReference>
<accession>A0A556A5X0</accession>
<evidence type="ECO:0000313" key="15">
    <source>
        <dbReference type="EMBL" id="TSH88285.1"/>
    </source>
</evidence>
<dbReference type="SUPFAM" id="SSF51735">
    <property type="entry name" value="NAD(P)-binding Rossmann-fold domains"/>
    <property type="match status" value="1"/>
</dbReference>
<dbReference type="GO" id="GO:0004488">
    <property type="term" value="F:methylenetetrahydrofolate dehydrogenase (NADP+) activity"/>
    <property type="evidence" value="ECO:0007669"/>
    <property type="project" value="UniProtKB-UniRule"/>
</dbReference>